<dbReference type="GO" id="GO:0000422">
    <property type="term" value="P:autophagy of mitochondrion"/>
    <property type="evidence" value="ECO:0007669"/>
    <property type="project" value="TreeGrafter"/>
</dbReference>
<evidence type="ECO:0000256" key="2">
    <source>
        <dbReference type="ARBA" id="ARBA00011738"/>
    </source>
</evidence>
<evidence type="ECO:0000259" key="11">
    <source>
        <dbReference type="Pfam" id="PF00899"/>
    </source>
</evidence>
<dbReference type="GO" id="GO:0034727">
    <property type="term" value="P:piecemeal microautophagy of the nucleus"/>
    <property type="evidence" value="ECO:0007669"/>
    <property type="project" value="TreeGrafter"/>
</dbReference>
<keyword evidence="7 10" id="KW-0653">Protein transport</keyword>
<dbReference type="GO" id="GO:0032446">
    <property type="term" value="P:protein modification by small protein conjugation"/>
    <property type="evidence" value="ECO:0007669"/>
    <property type="project" value="TreeGrafter"/>
</dbReference>
<evidence type="ECO:0000256" key="5">
    <source>
        <dbReference type="ARBA" id="ARBA00022490"/>
    </source>
</evidence>
<dbReference type="InterPro" id="IPR032197">
    <property type="entry name" value="Atg7_N"/>
</dbReference>
<reference evidence="13" key="1">
    <citation type="submission" date="2020-09" db="EMBL/GenBank/DDBJ databases">
        <authorList>
            <person name="Kikuchi T."/>
        </authorList>
    </citation>
    <scope>NUCLEOTIDE SEQUENCE</scope>
    <source>
        <strain evidence="13">SH1</strain>
    </source>
</reference>
<evidence type="ECO:0000313" key="14">
    <source>
        <dbReference type="Proteomes" id="UP000614601"/>
    </source>
</evidence>
<name>A0A811KTV4_9BILA</name>
<feature type="active site" description="Glycyl thioester intermediate" evidence="9">
    <location>
        <position position="504"/>
    </location>
</feature>
<dbReference type="OrthoDB" id="338614at2759"/>
<dbReference type="AlphaFoldDB" id="A0A811KTV4"/>
<dbReference type="GO" id="GO:0000045">
    <property type="term" value="P:autophagosome assembly"/>
    <property type="evidence" value="ECO:0007669"/>
    <property type="project" value="TreeGrafter"/>
</dbReference>
<organism evidence="13 14">
    <name type="scientific">Bursaphelenchus okinawaensis</name>
    <dbReference type="NCBI Taxonomy" id="465554"/>
    <lineage>
        <taxon>Eukaryota</taxon>
        <taxon>Metazoa</taxon>
        <taxon>Ecdysozoa</taxon>
        <taxon>Nematoda</taxon>
        <taxon>Chromadorea</taxon>
        <taxon>Rhabditida</taxon>
        <taxon>Tylenchina</taxon>
        <taxon>Tylenchomorpha</taxon>
        <taxon>Aphelenchoidea</taxon>
        <taxon>Aphelenchoididae</taxon>
        <taxon>Bursaphelenchus</taxon>
    </lineage>
</organism>
<keyword evidence="5 10" id="KW-0963">Cytoplasm</keyword>
<dbReference type="NCBIfam" id="TIGR01381">
    <property type="entry name" value="E1_like_apg7"/>
    <property type="match status" value="1"/>
</dbReference>
<dbReference type="Gene3D" id="3.40.50.720">
    <property type="entry name" value="NAD(P)-binding Rossmann-like Domain"/>
    <property type="match status" value="1"/>
</dbReference>
<evidence type="ECO:0000259" key="12">
    <source>
        <dbReference type="Pfam" id="PF16420"/>
    </source>
</evidence>
<dbReference type="GO" id="GO:0019778">
    <property type="term" value="F:Atg12 activating enzyme activity"/>
    <property type="evidence" value="ECO:0007669"/>
    <property type="project" value="TreeGrafter"/>
</dbReference>
<dbReference type="InterPro" id="IPR042522">
    <property type="entry name" value="Atg7_N_1"/>
</dbReference>
<dbReference type="Proteomes" id="UP000783686">
    <property type="component" value="Unassembled WGS sequence"/>
</dbReference>
<keyword evidence="14" id="KW-1185">Reference proteome</keyword>
<feature type="domain" description="THIF-type NAD/FAD binding fold" evidence="11">
    <location>
        <begin position="291"/>
        <end position="531"/>
    </location>
</feature>
<dbReference type="EMBL" id="CAJFCW020000004">
    <property type="protein sequence ID" value="CAG9113154.1"/>
    <property type="molecule type" value="Genomic_DNA"/>
</dbReference>
<evidence type="ECO:0000256" key="3">
    <source>
        <dbReference type="ARBA" id="ARBA00017647"/>
    </source>
</evidence>
<keyword evidence="6 10" id="KW-0833">Ubl conjugation pathway</keyword>
<dbReference type="Pfam" id="PF00899">
    <property type="entry name" value="ThiF"/>
    <property type="match status" value="1"/>
</dbReference>
<gene>
    <name evidence="13" type="ORF">BOKJ2_LOCUS8744</name>
</gene>
<comment type="function">
    <text evidence="10">E1-like activating enzyme involved in the 2 ubiquitin-like systems required for autophagy.</text>
</comment>
<dbReference type="InterPro" id="IPR000594">
    <property type="entry name" value="ThiF_NAD_FAD-bd"/>
</dbReference>
<evidence type="ECO:0000256" key="1">
    <source>
        <dbReference type="ARBA" id="ARBA00010931"/>
    </source>
</evidence>
<dbReference type="EMBL" id="CAJFDH010000004">
    <property type="protein sequence ID" value="CAD5220038.1"/>
    <property type="molecule type" value="Genomic_DNA"/>
</dbReference>
<keyword evidence="4 10" id="KW-0813">Transport</keyword>
<evidence type="ECO:0000256" key="4">
    <source>
        <dbReference type="ARBA" id="ARBA00022448"/>
    </source>
</evidence>
<dbReference type="InterPro" id="IPR042523">
    <property type="entry name" value="Atg7_N_2"/>
</dbReference>
<dbReference type="Gene3D" id="3.40.140.100">
    <property type="entry name" value="Ubiquitin-like modifier-activating enzyme ATG7 C-terminal domain"/>
    <property type="match status" value="1"/>
</dbReference>
<accession>A0A811KTV4</accession>
<evidence type="ECO:0000313" key="13">
    <source>
        <dbReference type="EMBL" id="CAD5220038.1"/>
    </source>
</evidence>
<dbReference type="GO" id="GO:0015031">
    <property type="term" value="P:protein transport"/>
    <property type="evidence" value="ECO:0007669"/>
    <property type="project" value="UniProtKB-UniRule"/>
</dbReference>
<dbReference type="GO" id="GO:0000407">
    <property type="term" value="C:phagophore assembly site"/>
    <property type="evidence" value="ECO:0007669"/>
    <property type="project" value="UniProtKB-SubCell"/>
</dbReference>
<comment type="subcellular location">
    <subcellularLocation>
        <location evidence="10">Cytoplasm</location>
    </subcellularLocation>
    <subcellularLocation>
        <location evidence="10">Preautophagosomal structure</location>
    </subcellularLocation>
</comment>
<dbReference type="Gene3D" id="3.40.140.70">
    <property type="entry name" value="Ubiquitin-like modifier-activating enzyme ATG7 N-terminal domain"/>
    <property type="match status" value="1"/>
</dbReference>
<feature type="domain" description="Ubiquitin-like modifier-activating enzyme Atg7 N-terminal" evidence="12">
    <location>
        <begin position="4"/>
        <end position="265"/>
    </location>
</feature>
<comment type="subunit">
    <text evidence="2 10">Homodimer.</text>
</comment>
<comment type="caution">
    <text evidence="13">The sequence shown here is derived from an EMBL/GenBank/DDBJ whole genome shotgun (WGS) entry which is preliminary data.</text>
</comment>
<sequence>MTELKFVPFKIFFDPAFWSVINRRRLDEWKLDCPELPIKASFDYIAKQGHTCPLSISFDALTEAKDGEQTVTGRFQLLGTLKDFQSFGRKELMNKLKEELWSNVVGFKPENLNLFHIVAFADLKQYSYYYMICAPALVYPKGISKAATTGKPSEHDHVLAWKYFKETSESAFLLSESTHNIIPIKNLKETHEPVTVVMANPTSVLEHLGWTARNLIAFIAFHRPDWSVIKLLALRSTVESSFTVDVCWDKPEDNGTPETVGWQKPEVISLKNVFDPVKLMESAVDMNLKLVRWRLVPELKLNKLTELKMLIVGSGTLGCNLARSFLGWGVKHFTFIDNSVVSYNNPVRQSLFTFEDAKQGNKSKSVTAADSLKKIYPSVCSRGVDMKIPMPSHPISEKERQNVMDSVEQLTKLIQEHDVVFLVMDSRESRWLPTLLCTHYGKLAVTVALGFDTFMVMRHGVRSTVPSPSADPSEVSGSELGCYFCSDVTAPGNSLEDRTLDQNCTITRAGISGIASGIAVELVASLTQHENGVGAPAMVSGLDDNSTVLGATPHQVRGFMSRFHFMTPTVRRFQQCTACGDQVQNEYASNGFDFLTSVFNDGTELERVSGLKQLQESVENVTIDDIDFNCTDSE</sequence>
<dbReference type="Proteomes" id="UP000614601">
    <property type="component" value="Unassembled WGS sequence"/>
</dbReference>
<dbReference type="InterPro" id="IPR035985">
    <property type="entry name" value="Ubiquitin-activating_enz"/>
</dbReference>
<dbReference type="SUPFAM" id="SSF69572">
    <property type="entry name" value="Activating enzymes of the ubiquitin-like proteins"/>
    <property type="match status" value="1"/>
</dbReference>
<dbReference type="PANTHER" id="PTHR10953">
    <property type="entry name" value="UBIQUITIN-ACTIVATING ENZYME E1"/>
    <property type="match status" value="1"/>
</dbReference>
<dbReference type="PANTHER" id="PTHR10953:SF3">
    <property type="entry name" value="UBIQUITIN-LIKE MODIFIER-ACTIVATING ENZYME ATG7"/>
    <property type="match status" value="1"/>
</dbReference>
<evidence type="ECO:0000256" key="6">
    <source>
        <dbReference type="ARBA" id="ARBA00022786"/>
    </source>
</evidence>
<proteinExistence type="inferred from homology"/>
<protein>
    <recommendedName>
        <fullName evidence="3 10">Ubiquitin-like modifier-activating enzyme ATG7</fullName>
    </recommendedName>
    <alternativeName>
        <fullName evidence="10">Autophagy-related protein 7</fullName>
    </alternativeName>
</protein>
<dbReference type="InterPro" id="IPR045886">
    <property type="entry name" value="ThiF/MoeB/HesA"/>
</dbReference>
<evidence type="ECO:0000256" key="9">
    <source>
        <dbReference type="PIRSR" id="PIRSR606285-1"/>
    </source>
</evidence>
<comment type="similarity">
    <text evidence="1 10">Belongs to the ATG7 family.</text>
</comment>
<dbReference type="GO" id="GO:0019779">
    <property type="term" value="F:Atg8 activating enzyme activity"/>
    <property type="evidence" value="ECO:0007669"/>
    <property type="project" value="TreeGrafter"/>
</dbReference>
<evidence type="ECO:0000256" key="10">
    <source>
        <dbReference type="RuleBase" id="RU366022"/>
    </source>
</evidence>
<dbReference type="InterPro" id="IPR006285">
    <property type="entry name" value="Atg7"/>
</dbReference>
<keyword evidence="8 10" id="KW-0072">Autophagy</keyword>
<dbReference type="FunFam" id="3.40.50.720:FF:000395">
    <property type="entry name" value="ubiquitin-like modifier-activating enzyme ATG7"/>
    <property type="match status" value="1"/>
</dbReference>
<dbReference type="GO" id="GO:0006995">
    <property type="term" value="P:cellular response to nitrogen starvation"/>
    <property type="evidence" value="ECO:0007669"/>
    <property type="project" value="TreeGrafter"/>
</dbReference>
<dbReference type="Pfam" id="PF16420">
    <property type="entry name" value="ATG7_N"/>
    <property type="match status" value="1"/>
</dbReference>
<evidence type="ECO:0000256" key="8">
    <source>
        <dbReference type="ARBA" id="ARBA00023006"/>
    </source>
</evidence>
<evidence type="ECO:0000256" key="7">
    <source>
        <dbReference type="ARBA" id="ARBA00022927"/>
    </source>
</evidence>